<accession>A0A0D0CK85</accession>
<dbReference type="Proteomes" id="UP000053593">
    <property type="component" value="Unassembled WGS sequence"/>
</dbReference>
<gene>
    <name evidence="1" type="ORF">GYMLUDRAFT_60405</name>
</gene>
<dbReference type="AlphaFoldDB" id="A0A0D0CK85"/>
<reference evidence="1 2" key="1">
    <citation type="submission" date="2014-04" db="EMBL/GenBank/DDBJ databases">
        <title>Evolutionary Origins and Diversification of the Mycorrhizal Mutualists.</title>
        <authorList>
            <consortium name="DOE Joint Genome Institute"/>
            <consortium name="Mycorrhizal Genomics Consortium"/>
            <person name="Kohler A."/>
            <person name="Kuo A."/>
            <person name="Nagy L.G."/>
            <person name="Floudas D."/>
            <person name="Copeland A."/>
            <person name="Barry K.W."/>
            <person name="Cichocki N."/>
            <person name="Veneault-Fourrey C."/>
            <person name="LaButti K."/>
            <person name="Lindquist E.A."/>
            <person name="Lipzen A."/>
            <person name="Lundell T."/>
            <person name="Morin E."/>
            <person name="Murat C."/>
            <person name="Riley R."/>
            <person name="Ohm R."/>
            <person name="Sun H."/>
            <person name="Tunlid A."/>
            <person name="Henrissat B."/>
            <person name="Grigoriev I.V."/>
            <person name="Hibbett D.S."/>
            <person name="Martin F."/>
        </authorList>
    </citation>
    <scope>NUCLEOTIDE SEQUENCE [LARGE SCALE GENOMIC DNA]</scope>
    <source>
        <strain evidence="1 2">FD-317 M1</strain>
    </source>
</reference>
<sequence>MLKKAGFSLKYTGSKLNAVVQMSTLNTDHLDVSLVMLKGSFQNITTGLERLRSKTQCSIKSISHQNTHFKDALSAFGEINHRFPAYQIQEQSATTHNLLASVDMQLKNLNAIIDIWTAMPETILEEQELIFRAEQAVNSLPFFVWFVLFGEQNAHLKEALDREG</sequence>
<evidence type="ECO:0000313" key="2">
    <source>
        <dbReference type="Proteomes" id="UP000053593"/>
    </source>
</evidence>
<protein>
    <submittedName>
        <fullName evidence="1">Uncharacterized protein</fullName>
    </submittedName>
</protein>
<evidence type="ECO:0000313" key="1">
    <source>
        <dbReference type="EMBL" id="KIK58847.1"/>
    </source>
</evidence>
<dbReference type="EMBL" id="KN834782">
    <property type="protein sequence ID" value="KIK58847.1"/>
    <property type="molecule type" value="Genomic_DNA"/>
</dbReference>
<proteinExistence type="predicted"/>
<dbReference type="HOGENOM" id="CLU_1619225_0_0_1"/>
<name>A0A0D0CK85_9AGAR</name>
<keyword evidence="2" id="KW-1185">Reference proteome</keyword>
<organism evidence="1 2">
    <name type="scientific">Collybiopsis luxurians FD-317 M1</name>
    <dbReference type="NCBI Taxonomy" id="944289"/>
    <lineage>
        <taxon>Eukaryota</taxon>
        <taxon>Fungi</taxon>
        <taxon>Dikarya</taxon>
        <taxon>Basidiomycota</taxon>
        <taxon>Agaricomycotina</taxon>
        <taxon>Agaricomycetes</taxon>
        <taxon>Agaricomycetidae</taxon>
        <taxon>Agaricales</taxon>
        <taxon>Marasmiineae</taxon>
        <taxon>Omphalotaceae</taxon>
        <taxon>Collybiopsis</taxon>
        <taxon>Collybiopsis luxurians</taxon>
    </lineage>
</organism>